<organism evidence="9">
    <name type="scientific">mine drainage metagenome</name>
    <dbReference type="NCBI Taxonomy" id="410659"/>
    <lineage>
        <taxon>unclassified sequences</taxon>
        <taxon>metagenomes</taxon>
        <taxon>ecological metagenomes</taxon>
    </lineage>
</organism>
<keyword evidence="2 9" id="KW-0575">Peroxidase</keyword>
<feature type="domain" description="Dyp-type peroxidase N-terminal" evidence="7">
    <location>
        <begin position="5"/>
        <end position="132"/>
    </location>
</feature>
<dbReference type="PROSITE" id="PS51404">
    <property type="entry name" value="DYP_PEROXIDASE"/>
    <property type="match status" value="1"/>
</dbReference>
<dbReference type="GO" id="GO:0005829">
    <property type="term" value="C:cytosol"/>
    <property type="evidence" value="ECO:0007669"/>
    <property type="project" value="TreeGrafter"/>
</dbReference>
<name>A0A1J5S1P8_9ZZZZ</name>
<dbReference type="InterPro" id="IPR006314">
    <property type="entry name" value="Dyp_peroxidase"/>
</dbReference>
<dbReference type="PANTHER" id="PTHR30521:SF0">
    <property type="entry name" value="DYP-TYPE PEROXIDASE FAMILY PROTEIN"/>
    <property type="match status" value="1"/>
</dbReference>
<evidence type="ECO:0000256" key="2">
    <source>
        <dbReference type="ARBA" id="ARBA00022559"/>
    </source>
</evidence>
<evidence type="ECO:0000259" key="7">
    <source>
        <dbReference type="Pfam" id="PF04261"/>
    </source>
</evidence>
<feature type="domain" description="Dyp-type peroxidase C-terminal" evidence="8">
    <location>
        <begin position="136"/>
        <end position="295"/>
    </location>
</feature>
<dbReference type="GO" id="GO:0046872">
    <property type="term" value="F:metal ion binding"/>
    <property type="evidence" value="ECO:0007669"/>
    <property type="project" value="UniProtKB-KW"/>
</dbReference>
<dbReference type="EMBL" id="MLJW01000078">
    <property type="protein sequence ID" value="OIR01994.1"/>
    <property type="molecule type" value="Genomic_DNA"/>
</dbReference>
<gene>
    <name evidence="9" type="primary">yfeX</name>
    <name evidence="9" type="ORF">GALL_158520</name>
</gene>
<dbReference type="GO" id="GO:0020037">
    <property type="term" value="F:heme binding"/>
    <property type="evidence" value="ECO:0007669"/>
    <property type="project" value="InterPro"/>
</dbReference>
<dbReference type="SUPFAM" id="SSF54909">
    <property type="entry name" value="Dimeric alpha+beta barrel"/>
    <property type="match status" value="1"/>
</dbReference>
<keyword evidence="4 9" id="KW-0560">Oxidoreductase</keyword>
<dbReference type="Pfam" id="PF04261">
    <property type="entry name" value="Dyp_perox_N"/>
    <property type="match status" value="1"/>
</dbReference>
<evidence type="ECO:0000259" key="8">
    <source>
        <dbReference type="Pfam" id="PF20628"/>
    </source>
</evidence>
<dbReference type="NCBIfam" id="TIGR01413">
    <property type="entry name" value="Dyp_perox_fam"/>
    <property type="match status" value="1"/>
</dbReference>
<evidence type="ECO:0000256" key="1">
    <source>
        <dbReference type="ARBA" id="ARBA00001970"/>
    </source>
</evidence>
<protein>
    <submittedName>
        <fullName evidence="9">Putative deferrochelatase/peroxidase YfeX</fullName>
        <ecNumber evidence="9">1.11.1.-</ecNumber>
    </submittedName>
</protein>
<dbReference type="InterPro" id="IPR048327">
    <property type="entry name" value="Dyp_perox_N"/>
</dbReference>
<dbReference type="GO" id="GO:0004601">
    <property type="term" value="F:peroxidase activity"/>
    <property type="evidence" value="ECO:0007669"/>
    <property type="project" value="UniProtKB-KW"/>
</dbReference>
<keyword evidence="3" id="KW-0479">Metal-binding</keyword>
<dbReference type="Pfam" id="PF20628">
    <property type="entry name" value="Dyp_perox_C"/>
    <property type="match status" value="1"/>
</dbReference>
<comment type="cofactor">
    <cofactor evidence="1">
        <name>heme b</name>
        <dbReference type="ChEBI" id="CHEBI:60344"/>
    </cofactor>
</comment>
<evidence type="ECO:0000256" key="3">
    <source>
        <dbReference type="ARBA" id="ARBA00022723"/>
    </source>
</evidence>
<sequence length="301" mass="31963">MPQPQTAICAEGETFAAFLTLMVTDAAAARRALRGLPALGRRLAGETDDAALSCAVAVGAAIWPALYGSPAPRGLAPFQALADGPRQAPATPADLFLHVHGQRPDSVFALARAARAALGAAVTLVEEIHGFRTRQSRDLTGFVDGTENPCGAERPEAALVGDEDPAFAAGSHVSLQRYVHDLAAWERLSLAEQEAAVGRSKADDVELDDKPASAHIARVVIEDEDGAELQVVRHSLPYGGTDEHGLYFVAYARSPAPFRRMLEAMVRRDGQGHGDRLLDFSRAVTGAAFFAPSCDFLEQAE</sequence>
<evidence type="ECO:0000256" key="4">
    <source>
        <dbReference type="ARBA" id="ARBA00023002"/>
    </source>
</evidence>
<reference evidence="9" key="1">
    <citation type="submission" date="2016-10" db="EMBL/GenBank/DDBJ databases">
        <title>Sequence of Gallionella enrichment culture.</title>
        <authorList>
            <person name="Poehlein A."/>
            <person name="Muehling M."/>
            <person name="Daniel R."/>
        </authorList>
    </citation>
    <scope>NUCLEOTIDE SEQUENCE</scope>
</reference>
<accession>A0A1J5S1P8</accession>
<dbReference type="InterPro" id="IPR011008">
    <property type="entry name" value="Dimeric_a/b-barrel"/>
</dbReference>
<evidence type="ECO:0000256" key="6">
    <source>
        <dbReference type="ARBA" id="ARBA00025737"/>
    </source>
</evidence>
<dbReference type="PANTHER" id="PTHR30521">
    <property type="entry name" value="DEFERROCHELATASE/PEROXIDASE"/>
    <property type="match status" value="1"/>
</dbReference>
<comment type="similarity">
    <text evidence="6">Belongs to the DyP-type peroxidase family.</text>
</comment>
<dbReference type="InterPro" id="IPR048328">
    <property type="entry name" value="Dyp_perox_C"/>
</dbReference>
<comment type="caution">
    <text evidence="9">The sequence shown here is derived from an EMBL/GenBank/DDBJ whole genome shotgun (WGS) entry which is preliminary data.</text>
</comment>
<evidence type="ECO:0000256" key="5">
    <source>
        <dbReference type="ARBA" id="ARBA00023004"/>
    </source>
</evidence>
<evidence type="ECO:0000313" key="9">
    <source>
        <dbReference type="EMBL" id="OIR01994.1"/>
    </source>
</evidence>
<dbReference type="EC" id="1.11.1.-" evidence="9"/>
<proteinExistence type="inferred from homology"/>
<dbReference type="AlphaFoldDB" id="A0A1J5S1P8"/>
<keyword evidence="5" id="KW-0408">Iron</keyword>